<dbReference type="InterPro" id="IPR036890">
    <property type="entry name" value="HATPase_C_sf"/>
</dbReference>
<dbReference type="Pfam" id="PF13589">
    <property type="entry name" value="HATPase_c_3"/>
    <property type="match status" value="1"/>
</dbReference>
<dbReference type="GO" id="GO:0051082">
    <property type="term" value="F:unfolded protein binding"/>
    <property type="evidence" value="ECO:0007669"/>
    <property type="project" value="InterPro"/>
</dbReference>
<dbReference type="CDD" id="cd16927">
    <property type="entry name" value="HATPase_Hsp90-like"/>
    <property type="match status" value="1"/>
</dbReference>
<feature type="binding site" evidence="5">
    <location>
        <position position="351"/>
    </location>
    <ligand>
        <name>ATP</name>
        <dbReference type="ChEBI" id="CHEBI:30616"/>
    </ligand>
</feature>
<dbReference type="InterPro" id="IPR020575">
    <property type="entry name" value="Hsp90_N"/>
</dbReference>
<evidence type="ECO:0000256" key="2">
    <source>
        <dbReference type="ARBA" id="ARBA00022741"/>
    </source>
</evidence>
<dbReference type="Gene3D" id="3.30.565.10">
    <property type="entry name" value="Histidine kinase-like ATPase, C-terminal domain"/>
    <property type="match status" value="1"/>
</dbReference>
<name>F2JLJ8_CELLD</name>
<proteinExistence type="inferred from homology"/>
<organism evidence="7 8">
    <name type="scientific">Cellulosilyticum lentocellum (strain ATCC 49066 / DSM 5427 / NCIMB 11756 / RHM5)</name>
    <name type="common">Clostridium lentocellum</name>
    <dbReference type="NCBI Taxonomy" id="642492"/>
    <lineage>
        <taxon>Bacteria</taxon>
        <taxon>Bacillati</taxon>
        <taxon>Bacillota</taxon>
        <taxon>Clostridia</taxon>
        <taxon>Lachnospirales</taxon>
        <taxon>Cellulosilyticaceae</taxon>
        <taxon>Cellulosilyticum</taxon>
    </lineage>
</organism>
<dbReference type="Proteomes" id="UP000008467">
    <property type="component" value="Chromosome"/>
</dbReference>
<dbReference type="Gene3D" id="1.20.120.790">
    <property type="entry name" value="Heat shock protein 90, C-terminal domain"/>
    <property type="match status" value="1"/>
</dbReference>
<evidence type="ECO:0000256" key="3">
    <source>
        <dbReference type="ARBA" id="ARBA00022840"/>
    </source>
</evidence>
<feature type="binding site" evidence="5">
    <location>
        <begin position="98"/>
        <end position="99"/>
    </location>
    <ligand>
        <name>ATP</name>
        <dbReference type="ChEBI" id="CHEBI:30616"/>
    </ligand>
</feature>
<dbReference type="NCBIfam" id="NF003555">
    <property type="entry name" value="PRK05218.1"/>
    <property type="match status" value="1"/>
</dbReference>
<feature type="binding site" evidence="5">
    <location>
        <position position="78"/>
    </location>
    <ligand>
        <name>ATP</name>
        <dbReference type="ChEBI" id="CHEBI:30616"/>
    </ligand>
</feature>
<dbReference type="InterPro" id="IPR020568">
    <property type="entry name" value="Ribosomal_Su5_D2-typ_SF"/>
</dbReference>
<dbReference type="STRING" id="642492.Clole_1665"/>
<protein>
    <submittedName>
        <fullName evidence="7">Heat shock protein Hsp90</fullName>
    </submittedName>
</protein>
<gene>
    <name evidence="7" type="ordered locus">Clole_1665</name>
</gene>
<feature type="coiled-coil region" evidence="6">
    <location>
        <begin position="205"/>
        <end position="235"/>
    </location>
</feature>
<dbReference type="RefSeq" id="WP_013656686.1">
    <property type="nucleotide sequence ID" value="NC_015275.1"/>
</dbReference>
<accession>F2JLJ8</accession>
<dbReference type="PIRSF" id="PIRSF002583">
    <property type="entry name" value="Hsp90"/>
    <property type="match status" value="1"/>
</dbReference>
<keyword evidence="2 5" id="KW-0547">Nucleotide-binding</keyword>
<dbReference type="SUPFAM" id="SSF110942">
    <property type="entry name" value="HSP90 C-terminal domain"/>
    <property type="match status" value="1"/>
</dbReference>
<dbReference type="KEGG" id="cle:Clole_1665"/>
<dbReference type="HOGENOM" id="CLU_006684_3_2_9"/>
<dbReference type="AlphaFoldDB" id="F2JLJ8"/>
<dbReference type="SUPFAM" id="SSF55874">
    <property type="entry name" value="ATPase domain of HSP90 chaperone/DNA topoisomerase II/histidine kinase"/>
    <property type="match status" value="1"/>
</dbReference>
<dbReference type="GO" id="GO:0016887">
    <property type="term" value="F:ATP hydrolysis activity"/>
    <property type="evidence" value="ECO:0007669"/>
    <property type="project" value="InterPro"/>
</dbReference>
<keyword evidence="4" id="KW-0143">Chaperone</keyword>
<dbReference type="InterPro" id="IPR001404">
    <property type="entry name" value="Hsp90_fam"/>
</dbReference>
<feature type="binding site" evidence="5">
    <location>
        <position position="32"/>
    </location>
    <ligand>
        <name>ATP</name>
        <dbReference type="ChEBI" id="CHEBI:30616"/>
    </ligand>
</feature>
<evidence type="ECO:0000256" key="5">
    <source>
        <dbReference type="PIRSR" id="PIRSR002583-1"/>
    </source>
</evidence>
<dbReference type="SUPFAM" id="SSF54211">
    <property type="entry name" value="Ribosomal protein S5 domain 2-like"/>
    <property type="match status" value="1"/>
</dbReference>
<evidence type="ECO:0000256" key="4">
    <source>
        <dbReference type="ARBA" id="ARBA00023186"/>
    </source>
</evidence>
<keyword evidence="6" id="KW-0175">Coiled coil</keyword>
<feature type="binding site" evidence="5">
    <location>
        <position position="36"/>
    </location>
    <ligand>
        <name>ATP</name>
        <dbReference type="ChEBI" id="CHEBI:30616"/>
    </ligand>
</feature>
<dbReference type="Gene3D" id="3.40.50.11260">
    <property type="match status" value="1"/>
</dbReference>
<keyword evidence="3 5" id="KW-0067">ATP-binding</keyword>
<evidence type="ECO:0000256" key="1">
    <source>
        <dbReference type="ARBA" id="ARBA00008239"/>
    </source>
</evidence>
<sequence>MSKQGNLSIHSENIFPIIKKWLYSDHDIFTRELISNGCDAILKFKKLCDIGEATDTVSEPFKVTVTLNKTNKTLTFSDNGIGMTEEEIEKYITQIAFSGAEDFLAQYKDKMDQDQIIGHFGLGFYSAFMVAEQVVIDTLSYKETKAIKWTCDGGTTYELSEGTRTTRGTSITLFITEESNTFLNFYDLREAIEKYCSFMPVPIYVIDEEKEAEDAAAKAKKIEEAKAKGEELSDEELAPVVPTPINDSQPLYVKNPNDCTDEEYKTFYRDTFHDFNEPLFWIHLNMDYPFRLKGILYFPKLSHELETVEGRIKLYNNQVFVAENIKEVIPEFLLLLKGLIDCPDLPLNVSRSLLQNDGFVKKIADYITKKVADKLIALSKKENDSYKKFWDDIAPFIKYGCLKESKFFDKMKDYLLFKTTDEDYVTLSEYLERVKDTGANTVFYVSDKAAQSQYIKLFKENGLCAVYLEHSIDAPFISHLEYQNKDVKFMRIDSDLSAALKGAEADKSYEEKLSGLFKTILHKDKLKVTVENLKSQDVASMLLISEESRRMQEMMKMYNMQGMNMPLPEDEVTLVLNQNHPLIDTLAHKDLDESTTELLCAQLYDLAQLANHSLSTEDMHHFLERSNKLLGMIL</sequence>
<dbReference type="Gene3D" id="3.30.230.80">
    <property type="match status" value="1"/>
</dbReference>
<keyword evidence="7" id="KW-0346">Stress response</keyword>
<dbReference type="PRINTS" id="PR00775">
    <property type="entry name" value="HEATSHOCK90"/>
</dbReference>
<evidence type="ECO:0000313" key="7">
    <source>
        <dbReference type="EMBL" id="ADZ83389.1"/>
    </source>
</evidence>
<dbReference type="GO" id="GO:0140662">
    <property type="term" value="F:ATP-dependent protein folding chaperone"/>
    <property type="evidence" value="ECO:0007669"/>
    <property type="project" value="InterPro"/>
</dbReference>
<dbReference type="PANTHER" id="PTHR11528">
    <property type="entry name" value="HEAT SHOCK PROTEIN 90 FAMILY MEMBER"/>
    <property type="match status" value="1"/>
</dbReference>
<dbReference type="GO" id="GO:0005524">
    <property type="term" value="F:ATP binding"/>
    <property type="evidence" value="ECO:0007669"/>
    <property type="project" value="UniProtKB-KW"/>
</dbReference>
<keyword evidence="8" id="KW-1185">Reference proteome</keyword>
<evidence type="ECO:0000256" key="6">
    <source>
        <dbReference type="SAM" id="Coils"/>
    </source>
</evidence>
<feature type="binding site" evidence="5">
    <location>
        <position position="83"/>
    </location>
    <ligand>
        <name>ATP</name>
        <dbReference type="ChEBI" id="CHEBI:30616"/>
    </ligand>
</feature>
<dbReference type="EMBL" id="CP002582">
    <property type="protein sequence ID" value="ADZ83389.1"/>
    <property type="molecule type" value="Genomic_DNA"/>
</dbReference>
<comment type="similarity">
    <text evidence="1">Belongs to the heat shock protein 90 family.</text>
</comment>
<reference evidence="7 8" key="1">
    <citation type="journal article" date="2011" name="J. Bacteriol.">
        <title>Complete genome sequence of the cellulose-degrading bacterium Cellulosilyticum lentocellum.</title>
        <authorList>
            <consortium name="US DOE Joint Genome Institute"/>
            <person name="Miller D.A."/>
            <person name="Suen G."/>
            <person name="Bruce D."/>
            <person name="Copeland A."/>
            <person name="Cheng J.F."/>
            <person name="Detter C."/>
            <person name="Goodwin L.A."/>
            <person name="Han C.S."/>
            <person name="Hauser L.J."/>
            <person name="Land M.L."/>
            <person name="Lapidus A."/>
            <person name="Lucas S."/>
            <person name="Meincke L."/>
            <person name="Pitluck S."/>
            <person name="Tapia R."/>
            <person name="Teshima H."/>
            <person name="Woyke T."/>
            <person name="Fox B.G."/>
            <person name="Angert E.R."/>
            <person name="Currie C.R."/>
        </authorList>
    </citation>
    <scope>NUCLEOTIDE SEQUENCE [LARGE SCALE GENOMIC DNA]</scope>
    <source>
        <strain evidence="8">ATCC 49066 / DSM 5427 / NCIMB 11756 / RHM5</strain>
    </source>
</reference>
<dbReference type="Pfam" id="PF00183">
    <property type="entry name" value="HSP90"/>
    <property type="match status" value="1"/>
</dbReference>
<dbReference type="eggNOG" id="COG0326">
    <property type="taxonomic scope" value="Bacteria"/>
</dbReference>
<evidence type="ECO:0000313" key="8">
    <source>
        <dbReference type="Proteomes" id="UP000008467"/>
    </source>
</evidence>
<dbReference type="InterPro" id="IPR037196">
    <property type="entry name" value="HSP90_C"/>
</dbReference>
<feature type="binding site" evidence="5">
    <location>
        <position position="169"/>
    </location>
    <ligand>
        <name>ATP</name>
        <dbReference type="ChEBI" id="CHEBI:30616"/>
    </ligand>
</feature>